<feature type="domain" description="TNFR-Cys" evidence="4">
    <location>
        <begin position="60"/>
        <end position="101"/>
    </location>
</feature>
<sequence length="271" mass="30093">MKRSLGLISLAVSLWSSLGWGLSCSNKEYLLPNGKCCKYCPPGEELVKRCTVASPTKCEPCDENYYNDVYTYSRCKPCTDCNTDRGLEEIRPCQRTSNTVCTCLPGHAPEESQLEEKRCKPCPRGYFSKGGNMKCRPWTNCTASGSKTLRPGKQDEDAICDTPSSKVPTQGTITQPTPFPKTPVLTMELDSSPTVVPTNPGFVWILITFVLLLTVAGALVLLFSYRRTKKKKLDILCNGIYAIPCKVSEENDFRMPIQEQEVGDKSEFVQG</sequence>
<evidence type="ECO:0000313" key="6">
    <source>
        <dbReference type="RefSeq" id="XP_026537340.1"/>
    </source>
</evidence>
<dbReference type="SUPFAM" id="SSF57586">
    <property type="entry name" value="TNF receptor-like"/>
    <property type="match status" value="3"/>
</dbReference>
<dbReference type="SMART" id="SM00208">
    <property type="entry name" value="TNFR"/>
    <property type="match status" value="3"/>
</dbReference>
<dbReference type="CTD" id="7293"/>
<feature type="transmembrane region" description="Helical" evidence="2">
    <location>
        <begin position="201"/>
        <end position="223"/>
    </location>
</feature>
<dbReference type="PANTHER" id="PTHR47881">
    <property type="entry name" value="TUMOR NECROSIS FACTOR RECEPTOR SUBFAMILY MEMBER 4"/>
    <property type="match status" value="1"/>
</dbReference>
<keyword evidence="6" id="KW-0675">Receptor</keyword>
<keyword evidence="2" id="KW-0472">Membrane</keyword>
<comment type="caution">
    <text evidence="1">Lacks conserved residue(s) required for the propagation of feature annotation.</text>
</comment>
<protein>
    <submittedName>
        <fullName evidence="6">Tumor necrosis factor receptor superfamily member 4</fullName>
    </submittedName>
</protein>
<feature type="repeat" description="TNFR-Cys" evidence="1">
    <location>
        <begin position="60"/>
        <end position="101"/>
    </location>
</feature>
<evidence type="ECO:0000313" key="5">
    <source>
        <dbReference type="Proteomes" id="UP000504612"/>
    </source>
</evidence>
<evidence type="ECO:0000256" key="1">
    <source>
        <dbReference type="PROSITE-ProRule" id="PRU00206"/>
    </source>
</evidence>
<reference evidence="6" key="1">
    <citation type="submission" date="2025-08" db="UniProtKB">
        <authorList>
            <consortium name="RefSeq"/>
        </authorList>
    </citation>
    <scope>IDENTIFICATION</scope>
</reference>
<dbReference type="Proteomes" id="UP000504612">
    <property type="component" value="Unplaced"/>
</dbReference>
<gene>
    <name evidence="6" type="primary">TNFRSF4</name>
</gene>
<evidence type="ECO:0000256" key="3">
    <source>
        <dbReference type="SAM" id="SignalP"/>
    </source>
</evidence>
<keyword evidence="2" id="KW-1133">Transmembrane helix</keyword>
<name>A0A6J1V3L1_9SAUR</name>
<feature type="chain" id="PRO_5026902391" evidence="3">
    <location>
        <begin position="22"/>
        <end position="271"/>
    </location>
</feature>
<dbReference type="PROSITE" id="PS51257">
    <property type="entry name" value="PROKAR_LIPOPROTEIN"/>
    <property type="match status" value="1"/>
</dbReference>
<dbReference type="RefSeq" id="XP_026537340.1">
    <property type="nucleotide sequence ID" value="XM_026681555.1"/>
</dbReference>
<feature type="signal peptide" evidence="3">
    <location>
        <begin position="1"/>
        <end position="21"/>
    </location>
</feature>
<keyword evidence="3" id="KW-0732">Signal</keyword>
<dbReference type="PANTHER" id="PTHR47881:SF1">
    <property type="entry name" value="TUMOR NECROSIS FACTOR RECEPTOR SUPERFAMILY MEMBER 4"/>
    <property type="match status" value="1"/>
</dbReference>
<dbReference type="Gene3D" id="2.10.50.10">
    <property type="entry name" value="Tumor Necrosis Factor Receptor, subunit A, domain 2"/>
    <property type="match status" value="2"/>
</dbReference>
<dbReference type="InterPro" id="IPR001368">
    <property type="entry name" value="TNFR/NGFR_Cys_rich_reg"/>
</dbReference>
<dbReference type="GeneID" id="113421266"/>
<dbReference type="PROSITE" id="PS50050">
    <property type="entry name" value="TNFR_NGFR_2"/>
    <property type="match status" value="1"/>
</dbReference>
<evidence type="ECO:0000259" key="4">
    <source>
        <dbReference type="PROSITE" id="PS50050"/>
    </source>
</evidence>
<evidence type="ECO:0000256" key="2">
    <source>
        <dbReference type="SAM" id="Phobius"/>
    </source>
</evidence>
<dbReference type="InterPro" id="IPR020445">
    <property type="entry name" value="TNFR_4"/>
</dbReference>
<keyword evidence="5" id="KW-1185">Reference proteome</keyword>
<keyword evidence="2" id="KW-0812">Transmembrane</keyword>
<organism evidence="5 6">
    <name type="scientific">Notechis scutatus</name>
    <name type="common">mainland tiger snake</name>
    <dbReference type="NCBI Taxonomy" id="8663"/>
    <lineage>
        <taxon>Eukaryota</taxon>
        <taxon>Metazoa</taxon>
        <taxon>Chordata</taxon>
        <taxon>Craniata</taxon>
        <taxon>Vertebrata</taxon>
        <taxon>Euteleostomi</taxon>
        <taxon>Lepidosauria</taxon>
        <taxon>Squamata</taxon>
        <taxon>Bifurcata</taxon>
        <taxon>Unidentata</taxon>
        <taxon>Episquamata</taxon>
        <taxon>Toxicofera</taxon>
        <taxon>Serpentes</taxon>
        <taxon>Colubroidea</taxon>
        <taxon>Elapidae</taxon>
        <taxon>Hydrophiinae</taxon>
        <taxon>Notechis</taxon>
    </lineage>
</organism>
<proteinExistence type="predicted"/>
<dbReference type="AlphaFoldDB" id="A0A6J1V3L1"/>
<dbReference type="GO" id="GO:0006954">
    <property type="term" value="P:inflammatory response"/>
    <property type="evidence" value="ECO:0007669"/>
    <property type="project" value="InterPro"/>
</dbReference>
<dbReference type="Pfam" id="PF00020">
    <property type="entry name" value="TNFR_c6"/>
    <property type="match status" value="2"/>
</dbReference>
<dbReference type="GO" id="GO:0005031">
    <property type="term" value="F:tumor necrosis factor receptor activity"/>
    <property type="evidence" value="ECO:0007669"/>
    <property type="project" value="InterPro"/>
</dbReference>
<dbReference type="KEGG" id="nss:113421266"/>
<accession>A0A6J1V3L1</accession>
<dbReference type="PROSITE" id="PS00652">
    <property type="entry name" value="TNFR_NGFR_1"/>
    <property type="match status" value="1"/>
</dbReference>